<dbReference type="InterPro" id="IPR036390">
    <property type="entry name" value="WH_DNA-bd_sf"/>
</dbReference>
<comment type="caution">
    <text evidence="6">The sequence shown here is derived from an EMBL/GenBank/DDBJ whole genome shotgun (WGS) entry which is preliminary data.</text>
</comment>
<sequence>MRFNKLDLNLLVALDVLLKERSVTRSADVLNMSPSAMSNALGRLRDYFEDELLVQIGRKMELTPRAEGLQDAVRDVLLRIDSNVAAPPVFDPRTSDRTFRIFASDYTQWVLGPALMTLAARQKAAVRFEFSPQVDQPHRYLERGEADLLIIPTGFMSPDHPTEVLYRENFVCMVWRDGALAGGKLNFERYVAAEHAVMQPAGGRGDAFEGWFLKRYGVTRRIAAMTYSFVTLPALLVGTDRVATVHERVARQVAGVWPLEIVPTPVDIHPMEQAMQWHQFRANDPGLTWLRGLVVAAAKLMDEV</sequence>
<dbReference type="Pfam" id="PF03466">
    <property type="entry name" value="LysR_substrate"/>
    <property type="match status" value="1"/>
</dbReference>
<organism evidence="6 7">
    <name type="scientific">Ideonella margarita</name>
    <dbReference type="NCBI Taxonomy" id="2984191"/>
    <lineage>
        <taxon>Bacteria</taxon>
        <taxon>Pseudomonadati</taxon>
        <taxon>Pseudomonadota</taxon>
        <taxon>Betaproteobacteria</taxon>
        <taxon>Burkholderiales</taxon>
        <taxon>Sphaerotilaceae</taxon>
        <taxon>Ideonella</taxon>
    </lineage>
</organism>
<dbReference type="RefSeq" id="WP_341399174.1">
    <property type="nucleotide sequence ID" value="NZ_JBBUTI010000006.1"/>
</dbReference>
<evidence type="ECO:0000313" key="6">
    <source>
        <dbReference type="EMBL" id="MEK8046879.1"/>
    </source>
</evidence>
<keyword evidence="7" id="KW-1185">Reference proteome</keyword>
<dbReference type="Gene3D" id="1.10.10.10">
    <property type="entry name" value="Winged helix-like DNA-binding domain superfamily/Winged helix DNA-binding domain"/>
    <property type="match status" value="1"/>
</dbReference>
<dbReference type="SUPFAM" id="SSF53850">
    <property type="entry name" value="Periplasmic binding protein-like II"/>
    <property type="match status" value="1"/>
</dbReference>
<dbReference type="PANTHER" id="PTHR30118">
    <property type="entry name" value="HTH-TYPE TRANSCRIPTIONAL REGULATOR LEUO-RELATED"/>
    <property type="match status" value="1"/>
</dbReference>
<evidence type="ECO:0000259" key="5">
    <source>
        <dbReference type="PROSITE" id="PS50931"/>
    </source>
</evidence>
<dbReference type="SUPFAM" id="SSF46785">
    <property type="entry name" value="Winged helix' DNA-binding domain"/>
    <property type="match status" value="1"/>
</dbReference>
<dbReference type="Pfam" id="PF00126">
    <property type="entry name" value="HTH_1"/>
    <property type="match status" value="1"/>
</dbReference>
<dbReference type="InterPro" id="IPR000847">
    <property type="entry name" value="LysR_HTH_N"/>
</dbReference>
<keyword evidence="4" id="KW-0804">Transcription</keyword>
<accession>A0ABU9C846</accession>
<dbReference type="Proteomes" id="UP001379945">
    <property type="component" value="Unassembled WGS sequence"/>
</dbReference>
<protein>
    <submittedName>
        <fullName evidence="6">LysR family transcriptional regulator</fullName>
    </submittedName>
</protein>
<proteinExistence type="inferred from homology"/>
<name>A0ABU9C846_9BURK</name>
<keyword evidence="3" id="KW-0238">DNA-binding</keyword>
<dbReference type="InterPro" id="IPR036388">
    <property type="entry name" value="WH-like_DNA-bd_sf"/>
</dbReference>
<comment type="similarity">
    <text evidence="1">Belongs to the LysR transcriptional regulatory family.</text>
</comment>
<dbReference type="InterPro" id="IPR037416">
    <property type="entry name" value="NodD_PBP2"/>
</dbReference>
<dbReference type="PROSITE" id="PS50931">
    <property type="entry name" value="HTH_LYSR"/>
    <property type="match status" value="1"/>
</dbReference>
<dbReference type="CDD" id="cd08462">
    <property type="entry name" value="PBP2_NodD"/>
    <property type="match status" value="1"/>
</dbReference>
<gene>
    <name evidence="6" type="ORF">AACH00_11000</name>
</gene>
<evidence type="ECO:0000256" key="4">
    <source>
        <dbReference type="ARBA" id="ARBA00023163"/>
    </source>
</evidence>
<evidence type="ECO:0000256" key="2">
    <source>
        <dbReference type="ARBA" id="ARBA00023015"/>
    </source>
</evidence>
<feature type="domain" description="HTH lysR-type" evidence="5">
    <location>
        <begin position="6"/>
        <end position="63"/>
    </location>
</feature>
<reference evidence="6 7" key="1">
    <citation type="submission" date="2024-04" db="EMBL/GenBank/DDBJ databases">
        <title>Novel species of the genus Ideonella isolated from streams.</title>
        <authorList>
            <person name="Lu H."/>
        </authorList>
    </citation>
    <scope>NUCLEOTIDE SEQUENCE [LARGE SCALE GENOMIC DNA]</scope>
    <source>
        <strain evidence="6 7">LYT19W</strain>
    </source>
</reference>
<dbReference type="PANTHER" id="PTHR30118:SF6">
    <property type="entry name" value="HTH-TYPE TRANSCRIPTIONAL REGULATOR LEUO"/>
    <property type="match status" value="1"/>
</dbReference>
<evidence type="ECO:0000256" key="3">
    <source>
        <dbReference type="ARBA" id="ARBA00023125"/>
    </source>
</evidence>
<evidence type="ECO:0000256" key="1">
    <source>
        <dbReference type="ARBA" id="ARBA00009437"/>
    </source>
</evidence>
<dbReference type="InterPro" id="IPR005119">
    <property type="entry name" value="LysR_subst-bd"/>
</dbReference>
<dbReference type="InterPro" id="IPR050389">
    <property type="entry name" value="LysR-type_TF"/>
</dbReference>
<keyword evidence="2" id="KW-0805">Transcription regulation</keyword>
<evidence type="ECO:0000313" key="7">
    <source>
        <dbReference type="Proteomes" id="UP001379945"/>
    </source>
</evidence>
<dbReference type="Gene3D" id="3.40.190.10">
    <property type="entry name" value="Periplasmic binding protein-like II"/>
    <property type="match status" value="2"/>
</dbReference>
<dbReference type="EMBL" id="JBBUTI010000006">
    <property type="protein sequence ID" value="MEK8046879.1"/>
    <property type="molecule type" value="Genomic_DNA"/>
</dbReference>